<evidence type="ECO:0000313" key="2">
    <source>
        <dbReference type="EMBL" id="AWN21252.1"/>
    </source>
</evidence>
<dbReference type="EMBL" id="CP029490">
    <property type="protein sequence ID" value="AWN21252.1"/>
    <property type="molecule type" value="Genomic_DNA"/>
</dbReference>
<gene>
    <name evidence="2" type="ORF">DK182_07790</name>
</gene>
<keyword evidence="1" id="KW-1133">Transmembrane helix</keyword>
<evidence type="ECO:0000256" key="1">
    <source>
        <dbReference type="SAM" id="Phobius"/>
    </source>
</evidence>
<dbReference type="GeneID" id="93924407"/>
<protein>
    <submittedName>
        <fullName evidence="2">Uncharacterized protein</fullName>
    </submittedName>
</protein>
<dbReference type="RefSeq" id="WP_002963382.1">
    <property type="nucleotide sequence ID" value="NZ_CP029490.1"/>
</dbReference>
<dbReference type="Proteomes" id="UP000245369">
    <property type="component" value="Chromosome"/>
</dbReference>
<feature type="transmembrane region" description="Helical" evidence="1">
    <location>
        <begin position="31"/>
        <end position="49"/>
    </location>
</feature>
<reference evidence="2 3" key="1">
    <citation type="submission" date="2018-05" db="EMBL/GenBank/DDBJ databases">
        <title>Complete genome sequences of Streptococcus sobrinus.</title>
        <authorList>
            <person name="Sales M."/>
            <person name="Jensen P.A."/>
        </authorList>
    </citation>
    <scope>NUCLEOTIDE SEQUENCE [LARGE SCALE GENOMIC DNA]</scope>
    <source>
        <strain evidence="2 3">SL1</strain>
    </source>
</reference>
<keyword evidence="3" id="KW-1185">Reference proteome</keyword>
<keyword evidence="1" id="KW-0472">Membrane</keyword>
<organism evidence="2 3">
    <name type="scientific">Streptococcus sobrinus</name>
    <dbReference type="NCBI Taxonomy" id="1310"/>
    <lineage>
        <taxon>Bacteria</taxon>
        <taxon>Bacillati</taxon>
        <taxon>Bacillota</taxon>
        <taxon>Bacilli</taxon>
        <taxon>Lactobacillales</taxon>
        <taxon>Streptococcaceae</taxon>
        <taxon>Streptococcus</taxon>
    </lineage>
</organism>
<sequence length="115" mass="13105">MTRKWAFVFWSSLNIVVNLLLIRPFNQGEVIFSNLLLIGITLVLLSTFSRVVDNSWFKLEFVLLITLTILSIIRMLYRINIISGLLAIIVALIAFITITVILLVGIARWKSISKN</sequence>
<keyword evidence="1" id="KW-0812">Transmembrane</keyword>
<evidence type="ECO:0000313" key="3">
    <source>
        <dbReference type="Proteomes" id="UP000245369"/>
    </source>
</evidence>
<feature type="transmembrane region" description="Helical" evidence="1">
    <location>
        <begin position="7"/>
        <end position="25"/>
    </location>
</feature>
<name>A0ABM6W6B6_9STRE</name>
<proteinExistence type="predicted"/>
<feature type="transmembrane region" description="Helical" evidence="1">
    <location>
        <begin position="85"/>
        <end position="107"/>
    </location>
</feature>
<feature type="transmembrane region" description="Helical" evidence="1">
    <location>
        <begin position="61"/>
        <end position="79"/>
    </location>
</feature>
<accession>A0ABM6W6B6</accession>